<sequence length="560" mass="62909">MAVIGWNLGADEAGPNVSAGGGMSFHDRRTRVARDSMGEFARHLAPIRAARTPEDRMRATMNLANTLPVDGFAAWIDGGRFSPRDGMDLMIFTNLLKERWQNEAPESFFLWAMKQDNGDDEKLRATWARSEPDRLLALFEKHHDDSLEIRVLSQIAEFHPDLALRRFQEMLAAGLSGEGSEYISDLVDQLSRSSPNALEAALDSLPMDRGVRFEAESHLIGQKMLTSFTDEIDKLRERPDGLKLLISILGRDDNNASRSLGLIDELGEFPASWRRALVESGHYFMGSRSAMKWFAADLEGHGFDGKEASKVRLSALYFMPAEDTLRQMASIELSTEDRRNVLSRIFRNLRGGNEDEYHSMLSMVAKDEDRDFISKSFQTLKATVPNAPTIETPSEWLAAFEKDSVRFENHIWVIRQWDSEKLDILTQQFDNLPSERKIKLATALVVNGSSPLRGDATAYLIGQPWDATQLRDAYSFNQSEEATSEELKAELASDYVCGMAEQDPEGAGRWISALPNGTPKLWAVRNLHTLWKEYDPAAADGWMKSLPIATQSQVKSLGTR</sequence>
<dbReference type="RefSeq" id="WP_200349441.1">
    <property type="nucleotide sequence ID" value="NZ_JAENIK010000004.1"/>
</dbReference>
<keyword evidence="2" id="KW-1185">Reference proteome</keyword>
<comment type="caution">
    <text evidence="1">The sequence shown here is derived from an EMBL/GenBank/DDBJ whole genome shotgun (WGS) entry which is preliminary data.</text>
</comment>
<dbReference type="EMBL" id="JAENIK010000004">
    <property type="protein sequence ID" value="MBK1814479.1"/>
    <property type="molecule type" value="Genomic_DNA"/>
</dbReference>
<dbReference type="Proteomes" id="UP000600139">
    <property type="component" value="Unassembled WGS sequence"/>
</dbReference>
<dbReference type="AlphaFoldDB" id="A0A934VAK6"/>
<protein>
    <submittedName>
        <fullName evidence="1">Uncharacterized protein</fullName>
    </submittedName>
</protein>
<evidence type="ECO:0000313" key="1">
    <source>
        <dbReference type="EMBL" id="MBK1814479.1"/>
    </source>
</evidence>
<reference evidence="1" key="1">
    <citation type="submission" date="2021-01" db="EMBL/GenBank/DDBJ databases">
        <title>Modified the classification status of verrucomicrobia.</title>
        <authorList>
            <person name="Feng X."/>
        </authorList>
    </citation>
    <scope>NUCLEOTIDE SEQUENCE</scope>
    <source>
        <strain evidence="1">JCM 18052</strain>
    </source>
</reference>
<organism evidence="1 2">
    <name type="scientific">Luteolibacter yonseiensis</name>
    <dbReference type="NCBI Taxonomy" id="1144680"/>
    <lineage>
        <taxon>Bacteria</taxon>
        <taxon>Pseudomonadati</taxon>
        <taxon>Verrucomicrobiota</taxon>
        <taxon>Verrucomicrobiia</taxon>
        <taxon>Verrucomicrobiales</taxon>
        <taxon>Verrucomicrobiaceae</taxon>
        <taxon>Luteolibacter</taxon>
    </lineage>
</organism>
<evidence type="ECO:0000313" key="2">
    <source>
        <dbReference type="Proteomes" id="UP000600139"/>
    </source>
</evidence>
<name>A0A934VAK6_9BACT</name>
<accession>A0A934VAK6</accession>
<gene>
    <name evidence="1" type="ORF">JIN84_02565</name>
</gene>
<proteinExistence type="predicted"/>